<comment type="caution">
    <text evidence="2">The sequence shown here is derived from an EMBL/GenBank/DDBJ whole genome shotgun (WGS) entry which is preliminary data.</text>
</comment>
<dbReference type="PANTHER" id="PTHR36978">
    <property type="entry name" value="P-LOOP CONTAINING NUCLEOTIDE TRIPHOSPHATE HYDROLASE"/>
    <property type="match status" value="1"/>
</dbReference>
<sequence length="286" mass="32896">MQDNESVLVQSNIDRRTLQRTKPMQVLVLGLCRTGTLSTWLGLQQLGYETYHMTSIMQNPKDADMWTEAFRGKYHGGRPYERKDWDQLLGHVEAITDFPGAVFVEELTQAYPDARVVLTLRDPDDWVRSMKQTIMAQTYSPLATFMGWIDSENFGNGNRMCRIGFDGLFRGDFERYGRQAFVEHYDHVRQVVPADNLLEWNPKEGWEPLCKFLGRPIPATPFPRANDAAVFKNKSASVVRSAFLRLAKKLTIYGLGITIAYFIAHFGRRFLPNYGRKILSPFKKSL</sequence>
<dbReference type="InterPro" id="IPR040632">
    <property type="entry name" value="Sulfotransfer_4"/>
</dbReference>
<evidence type="ECO:0000313" key="2">
    <source>
        <dbReference type="EMBL" id="KAJ5327683.1"/>
    </source>
</evidence>
<dbReference type="SUPFAM" id="SSF52540">
    <property type="entry name" value="P-loop containing nucleoside triphosphate hydrolases"/>
    <property type="match status" value="1"/>
</dbReference>
<dbReference type="EMBL" id="JAPZBQ010000005">
    <property type="protein sequence ID" value="KAJ5327683.1"/>
    <property type="molecule type" value="Genomic_DNA"/>
</dbReference>
<evidence type="ECO:0008006" key="4">
    <source>
        <dbReference type="Google" id="ProtNLM"/>
    </source>
</evidence>
<proteinExistence type="predicted"/>
<organism evidence="2 3">
    <name type="scientific">Penicillium brevicompactum</name>
    <dbReference type="NCBI Taxonomy" id="5074"/>
    <lineage>
        <taxon>Eukaryota</taxon>
        <taxon>Fungi</taxon>
        <taxon>Dikarya</taxon>
        <taxon>Ascomycota</taxon>
        <taxon>Pezizomycotina</taxon>
        <taxon>Eurotiomycetes</taxon>
        <taxon>Eurotiomycetidae</taxon>
        <taxon>Eurotiales</taxon>
        <taxon>Aspergillaceae</taxon>
        <taxon>Penicillium</taxon>
    </lineage>
</organism>
<dbReference type="Gene3D" id="3.40.50.300">
    <property type="entry name" value="P-loop containing nucleotide triphosphate hydrolases"/>
    <property type="match status" value="1"/>
</dbReference>
<name>A0A9W9Q963_PENBR</name>
<dbReference type="InterPro" id="IPR027417">
    <property type="entry name" value="P-loop_NTPase"/>
</dbReference>
<reference evidence="2" key="1">
    <citation type="submission" date="2022-12" db="EMBL/GenBank/DDBJ databases">
        <authorList>
            <person name="Petersen C."/>
        </authorList>
    </citation>
    <scope>NUCLEOTIDE SEQUENCE</scope>
    <source>
        <strain evidence="2">IBT 35673</strain>
    </source>
</reference>
<accession>A0A9W9Q963</accession>
<keyword evidence="1" id="KW-1133">Transmembrane helix</keyword>
<protein>
    <recommendedName>
        <fullName evidence="4">P-loop containing nucleoside triphosphate hydrolase protein</fullName>
    </recommendedName>
</protein>
<dbReference type="PANTHER" id="PTHR36978:SF4">
    <property type="entry name" value="P-LOOP CONTAINING NUCLEOSIDE TRIPHOSPHATE HYDROLASE PROTEIN"/>
    <property type="match status" value="1"/>
</dbReference>
<dbReference type="Pfam" id="PF17784">
    <property type="entry name" value="Sulfotransfer_4"/>
    <property type="match status" value="1"/>
</dbReference>
<keyword evidence="1" id="KW-0812">Transmembrane</keyword>
<reference evidence="2" key="2">
    <citation type="journal article" date="2023" name="IMA Fungus">
        <title>Comparative genomic study of the Penicillium genus elucidates a diverse pangenome and 15 lateral gene transfer events.</title>
        <authorList>
            <person name="Petersen C."/>
            <person name="Sorensen T."/>
            <person name="Nielsen M.R."/>
            <person name="Sondergaard T.E."/>
            <person name="Sorensen J.L."/>
            <person name="Fitzpatrick D.A."/>
            <person name="Frisvad J.C."/>
            <person name="Nielsen K.L."/>
        </authorList>
    </citation>
    <scope>NUCLEOTIDE SEQUENCE</scope>
    <source>
        <strain evidence="2">IBT 35673</strain>
    </source>
</reference>
<feature type="transmembrane region" description="Helical" evidence="1">
    <location>
        <begin position="250"/>
        <end position="267"/>
    </location>
</feature>
<evidence type="ECO:0000256" key="1">
    <source>
        <dbReference type="SAM" id="Phobius"/>
    </source>
</evidence>
<evidence type="ECO:0000313" key="3">
    <source>
        <dbReference type="Proteomes" id="UP001147695"/>
    </source>
</evidence>
<dbReference type="Proteomes" id="UP001147695">
    <property type="component" value="Unassembled WGS sequence"/>
</dbReference>
<gene>
    <name evidence="2" type="ORF">N7452_008073</name>
</gene>
<dbReference type="AlphaFoldDB" id="A0A9W9Q963"/>
<keyword evidence="1" id="KW-0472">Membrane</keyword>